<proteinExistence type="predicted"/>
<evidence type="ECO:0000313" key="1">
    <source>
        <dbReference type="EMBL" id="OBJ44627.1"/>
    </source>
</evidence>
<accession>A0A1A3H8L5</accession>
<comment type="caution">
    <text evidence="1">The sequence shown here is derived from an EMBL/GenBank/DDBJ whole genome shotgun (WGS) entry which is preliminary data.</text>
</comment>
<dbReference type="AlphaFoldDB" id="A0A1A3H8L5"/>
<dbReference type="EMBL" id="LZLC01000055">
    <property type="protein sequence ID" value="OBJ44627.1"/>
    <property type="molecule type" value="Genomic_DNA"/>
</dbReference>
<dbReference type="Proteomes" id="UP000093898">
    <property type="component" value="Unassembled WGS sequence"/>
</dbReference>
<dbReference type="RefSeq" id="WP_064979458.1">
    <property type="nucleotide sequence ID" value="NZ_LZLC01000055.1"/>
</dbReference>
<reference evidence="1 2" key="1">
    <citation type="submission" date="2016-06" db="EMBL/GenBank/DDBJ databases">
        <authorList>
            <person name="Kjaerup R.B."/>
            <person name="Dalgaard T.S."/>
            <person name="Juul-Madsen H.R."/>
        </authorList>
    </citation>
    <scope>NUCLEOTIDE SEQUENCE [LARGE SCALE GENOMIC DNA]</scope>
    <source>
        <strain evidence="1 2">1127319.6</strain>
    </source>
</reference>
<organism evidence="1 2">
    <name type="scientific">Mycolicibacterium mucogenicum</name>
    <name type="common">Mycobacterium mucogenicum</name>
    <dbReference type="NCBI Taxonomy" id="56689"/>
    <lineage>
        <taxon>Bacteria</taxon>
        <taxon>Bacillati</taxon>
        <taxon>Actinomycetota</taxon>
        <taxon>Actinomycetes</taxon>
        <taxon>Mycobacteriales</taxon>
        <taxon>Mycobacteriaceae</taxon>
        <taxon>Mycolicibacterium</taxon>
    </lineage>
</organism>
<protein>
    <submittedName>
        <fullName evidence="1">Uncharacterized protein</fullName>
    </submittedName>
</protein>
<dbReference type="OrthoDB" id="4641575at2"/>
<name>A0A1A3H8L5_MYCMU</name>
<dbReference type="STRING" id="56689.GCA_001291445_02188"/>
<gene>
    <name evidence="1" type="ORF">A5630_15945</name>
</gene>
<sequence>MSAEKQEMHLAYIERIGAAHQALRAAQSELREAVEAAHAAGHTWDVIATALSASASPSTDTFDDIPTIDDVVQTVLGIDHKTGPPDHQDSVAGLQ</sequence>
<evidence type="ECO:0000313" key="2">
    <source>
        <dbReference type="Proteomes" id="UP000093898"/>
    </source>
</evidence>